<protein>
    <recommendedName>
        <fullName evidence="8">Translation initiation factor 3 N-terminal domain-containing protein</fullName>
    </recommendedName>
</protein>
<evidence type="ECO:0000256" key="4">
    <source>
        <dbReference type="SAM" id="MobiDB-lite"/>
    </source>
</evidence>
<feature type="region of interest" description="Disordered" evidence="4">
    <location>
        <begin position="167"/>
        <end position="194"/>
    </location>
</feature>
<dbReference type="NCBIfam" id="TIGR00168">
    <property type="entry name" value="infC"/>
    <property type="match status" value="1"/>
</dbReference>
<dbReference type="PANTHER" id="PTHR10938">
    <property type="entry name" value="TRANSLATION INITIATION FACTOR IF-3"/>
    <property type="match status" value="1"/>
</dbReference>
<dbReference type="Gene3D" id="3.30.110.10">
    <property type="entry name" value="Translation initiation factor 3 (IF-3), C-terminal domain"/>
    <property type="match status" value="1"/>
</dbReference>
<evidence type="ECO:0000313" key="7">
    <source>
        <dbReference type="EMBL" id="GAG50103.1"/>
    </source>
</evidence>
<dbReference type="InterPro" id="IPR019814">
    <property type="entry name" value="Translation_initiation_fac_3_N"/>
</dbReference>
<accession>X0YNS4</accession>
<dbReference type="InterPro" id="IPR036788">
    <property type="entry name" value="T_IF-3_C_sf"/>
</dbReference>
<feature type="domain" description="Translation initiation factor 3 C-terminal" evidence="5">
    <location>
        <begin position="79"/>
        <end position="162"/>
    </location>
</feature>
<organism evidence="7">
    <name type="scientific">marine sediment metagenome</name>
    <dbReference type="NCBI Taxonomy" id="412755"/>
    <lineage>
        <taxon>unclassified sequences</taxon>
        <taxon>metagenomes</taxon>
        <taxon>ecological metagenomes</taxon>
    </lineage>
</organism>
<evidence type="ECO:0008006" key="8">
    <source>
        <dbReference type="Google" id="ProtNLM"/>
    </source>
</evidence>
<dbReference type="GO" id="GO:0005829">
    <property type="term" value="C:cytosol"/>
    <property type="evidence" value="ECO:0007669"/>
    <property type="project" value="TreeGrafter"/>
</dbReference>
<reference evidence="7" key="1">
    <citation type="journal article" date="2014" name="Front. Microbiol.">
        <title>High frequency of phylogenetically diverse reductive dehalogenase-homologous genes in deep subseafloor sedimentary metagenomes.</title>
        <authorList>
            <person name="Kawai M."/>
            <person name="Futagami T."/>
            <person name="Toyoda A."/>
            <person name="Takaki Y."/>
            <person name="Nishi S."/>
            <person name="Hori S."/>
            <person name="Arai W."/>
            <person name="Tsubouchi T."/>
            <person name="Morono Y."/>
            <person name="Uchiyama I."/>
            <person name="Ito T."/>
            <person name="Fujiyama A."/>
            <person name="Inagaki F."/>
            <person name="Takami H."/>
        </authorList>
    </citation>
    <scope>NUCLEOTIDE SEQUENCE</scope>
    <source>
        <strain evidence="7">Expedition CK06-06</strain>
    </source>
</reference>
<feature type="non-terminal residue" evidence="7">
    <location>
        <position position="1"/>
    </location>
</feature>
<dbReference type="GO" id="GO:0032790">
    <property type="term" value="P:ribosome disassembly"/>
    <property type="evidence" value="ECO:0007669"/>
    <property type="project" value="TreeGrafter"/>
</dbReference>
<proteinExistence type="inferred from homology"/>
<dbReference type="GO" id="GO:0003743">
    <property type="term" value="F:translation initiation factor activity"/>
    <property type="evidence" value="ECO:0007669"/>
    <property type="project" value="UniProtKB-KW"/>
</dbReference>
<gene>
    <name evidence="7" type="ORF">S01H1_80789</name>
</gene>
<dbReference type="Pfam" id="PF00707">
    <property type="entry name" value="IF3_C"/>
    <property type="match status" value="1"/>
</dbReference>
<feature type="compositionally biased region" description="Basic and acidic residues" evidence="4">
    <location>
        <begin position="167"/>
        <end position="187"/>
    </location>
</feature>
<dbReference type="HAMAP" id="MF_00080">
    <property type="entry name" value="IF_3"/>
    <property type="match status" value="1"/>
</dbReference>
<dbReference type="FunFam" id="3.10.20.80:FF:000001">
    <property type="entry name" value="Translation initiation factor IF-3"/>
    <property type="match status" value="1"/>
</dbReference>
<comment type="similarity">
    <text evidence="1">Belongs to the IF-3 family.</text>
</comment>
<dbReference type="InterPro" id="IPR001288">
    <property type="entry name" value="Translation_initiation_fac_3"/>
</dbReference>
<dbReference type="PANTHER" id="PTHR10938:SF0">
    <property type="entry name" value="TRANSLATION INITIATION FACTOR IF-3, MITOCHONDRIAL"/>
    <property type="match status" value="1"/>
</dbReference>
<keyword evidence="3" id="KW-0648">Protein biosynthesis</keyword>
<dbReference type="InterPro" id="IPR036787">
    <property type="entry name" value="T_IF-3_N_sf"/>
</dbReference>
<dbReference type="EMBL" id="BARS01054592">
    <property type="protein sequence ID" value="GAG50103.1"/>
    <property type="molecule type" value="Genomic_DNA"/>
</dbReference>
<dbReference type="SUPFAM" id="SSF55200">
    <property type="entry name" value="Translation initiation factor IF3, C-terminal domain"/>
    <property type="match status" value="1"/>
</dbReference>
<name>X0YNS4_9ZZZZ</name>
<dbReference type="FunFam" id="3.30.110.10:FF:000001">
    <property type="entry name" value="Translation initiation factor IF-3"/>
    <property type="match status" value="1"/>
</dbReference>
<dbReference type="AlphaFoldDB" id="X0YNS4"/>
<comment type="caution">
    <text evidence="7">The sequence shown here is derived from an EMBL/GenBank/DDBJ whole genome shotgun (WGS) entry which is preliminary data.</text>
</comment>
<dbReference type="InterPro" id="IPR019813">
    <property type="entry name" value="Translation_initiation_fac3_CS"/>
</dbReference>
<evidence type="ECO:0000259" key="6">
    <source>
        <dbReference type="Pfam" id="PF05198"/>
    </source>
</evidence>
<dbReference type="Pfam" id="PF05198">
    <property type="entry name" value="IF3_N"/>
    <property type="match status" value="1"/>
</dbReference>
<evidence type="ECO:0000256" key="2">
    <source>
        <dbReference type="ARBA" id="ARBA00022540"/>
    </source>
</evidence>
<dbReference type="InterPro" id="IPR019815">
    <property type="entry name" value="Translation_initiation_fac_3_C"/>
</dbReference>
<dbReference type="GO" id="GO:0043022">
    <property type="term" value="F:ribosome binding"/>
    <property type="evidence" value="ECO:0007669"/>
    <property type="project" value="TreeGrafter"/>
</dbReference>
<evidence type="ECO:0000256" key="3">
    <source>
        <dbReference type="ARBA" id="ARBA00022917"/>
    </source>
</evidence>
<sequence>ERIRAREIRLIGAEGEQLGVVTPEEGRARADEEGYDLVEVAPNASPPVCRIMDYGKYKYEQKKKTAAGKAKGKGRAAALKEVKMRPSTDDHDLAFKLKNARRFLMDGDKVKVTVMFRGREMAHRRNGYAKLDQVKGLLGELVTIENPPQMTGRFLSMILVPNREAVEAARRKAAQEEAARQTERSESEAGGTDA</sequence>
<dbReference type="SUPFAM" id="SSF54364">
    <property type="entry name" value="Translation initiation factor IF3, N-terminal domain"/>
    <property type="match status" value="1"/>
</dbReference>
<evidence type="ECO:0000259" key="5">
    <source>
        <dbReference type="Pfam" id="PF00707"/>
    </source>
</evidence>
<evidence type="ECO:0000256" key="1">
    <source>
        <dbReference type="ARBA" id="ARBA00005439"/>
    </source>
</evidence>
<keyword evidence="2" id="KW-0396">Initiation factor</keyword>
<dbReference type="PROSITE" id="PS00938">
    <property type="entry name" value="IF3"/>
    <property type="match status" value="1"/>
</dbReference>
<feature type="domain" description="Translation initiation factor 3 N-terminal" evidence="6">
    <location>
        <begin position="1"/>
        <end position="65"/>
    </location>
</feature>
<dbReference type="Gene3D" id="3.10.20.80">
    <property type="entry name" value="Translation initiation factor 3 (IF-3), N-terminal domain"/>
    <property type="match status" value="1"/>
</dbReference>
<dbReference type="GO" id="GO:0016020">
    <property type="term" value="C:membrane"/>
    <property type="evidence" value="ECO:0007669"/>
    <property type="project" value="TreeGrafter"/>
</dbReference>